<dbReference type="EMBL" id="AGWL01000001">
    <property type="protein sequence ID" value="EKU96026.1"/>
    <property type="molecule type" value="Genomic_DNA"/>
</dbReference>
<keyword evidence="1 2" id="KW-0378">Hydrolase</keyword>
<evidence type="ECO:0000256" key="1">
    <source>
        <dbReference type="ARBA" id="ARBA00022801"/>
    </source>
</evidence>
<evidence type="ECO:0000313" key="6">
    <source>
        <dbReference type="Proteomes" id="UP000009888"/>
    </source>
</evidence>
<dbReference type="InterPro" id="IPR026875">
    <property type="entry name" value="PHydrolase_assoc_dom"/>
</dbReference>
<dbReference type="SMART" id="SM00471">
    <property type="entry name" value="HDc"/>
    <property type="match status" value="1"/>
</dbReference>
<dbReference type="InterPro" id="IPR050135">
    <property type="entry name" value="dGTPase-like"/>
</dbReference>
<dbReference type="HOGENOM" id="CLU_028163_0_1_11"/>
<comment type="caution">
    <text evidence="5">The sequence shown here is derived from an EMBL/GenBank/DDBJ whole genome shotgun (WGS) entry which is preliminary data.</text>
</comment>
<dbReference type="AlphaFoldDB" id="K9EJI7"/>
<dbReference type="PATRIC" id="fig|883066.3.peg.117"/>
<dbReference type="InterPro" id="IPR003607">
    <property type="entry name" value="HD/PDEase_dom"/>
</dbReference>
<proteinExistence type="inferred from homology"/>
<dbReference type="Pfam" id="PF13286">
    <property type="entry name" value="HD_assoc"/>
    <property type="match status" value="1"/>
</dbReference>
<dbReference type="GO" id="GO:0008832">
    <property type="term" value="F:dGTPase activity"/>
    <property type="evidence" value="ECO:0007669"/>
    <property type="project" value="TreeGrafter"/>
</dbReference>
<dbReference type="NCBIfam" id="TIGR01353">
    <property type="entry name" value="dGTP_triPase"/>
    <property type="match status" value="1"/>
</dbReference>
<evidence type="ECO:0000256" key="3">
    <source>
        <dbReference type="SAM" id="MobiDB-lite"/>
    </source>
</evidence>
<evidence type="ECO:0000256" key="2">
    <source>
        <dbReference type="HAMAP-Rule" id="MF_01212"/>
    </source>
</evidence>
<dbReference type="GO" id="GO:0006203">
    <property type="term" value="P:dGTP catabolic process"/>
    <property type="evidence" value="ECO:0007669"/>
    <property type="project" value="TreeGrafter"/>
</dbReference>
<gene>
    <name evidence="5" type="ORF">HMPREF9233_00114</name>
</gene>
<dbReference type="STRING" id="202789.GCA_001457435_00187"/>
<name>K9EJI7_9ACTO</name>
<dbReference type="PANTHER" id="PTHR11373:SF32">
    <property type="entry name" value="DEOXYGUANOSINETRIPHOSPHATE TRIPHOSPHOHYDROLASE"/>
    <property type="match status" value="1"/>
</dbReference>
<dbReference type="Pfam" id="PF01966">
    <property type="entry name" value="HD"/>
    <property type="match status" value="1"/>
</dbReference>
<dbReference type="InterPro" id="IPR006261">
    <property type="entry name" value="dGTPase"/>
</dbReference>
<dbReference type="Gene3D" id="1.10.3210.10">
    <property type="entry name" value="Hypothetical protein af1432"/>
    <property type="match status" value="1"/>
</dbReference>
<accession>K9EJI7</accession>
<feature type="domain" description="HD" evidence="4">
    <location>
        <begin position="93"/>
        <end position="246"/>
    </location>
</feature>
<dbReference type="PROSITE" id="PS51831">
    <property type="entry name" value="HD"/>
    <property type="match status" value="1"/>
</dbReference>
<keyword evidence="6" id="KW-1185">Reference proteome</keyword>
<dbReference type="InterPro" id="IPR006674">
    <property type="entry name" value="HD_domain"/>
</dbReference>
<dbReference type="eggNOG" id="COG0232">
    <property type="taxonomic scope" value="Bacteria"/>
</dbReference>
<dbReference type="InterPro" id="IPR023023">
    <property type="entry name" value="dNTPase_2"/>
</dbReference>
<dbReference type="SUPFAM" id="SSF109604">
    <property type="entry name" value="HD-domain/PDEase-like"/>
    <property type="match status" value="1"/>
</dbReference>
<evidence type="ECO:0000313" key="5">
    <source>
        <dbReference type="EMBL" id="EKU96026.1"/>
    </source>
</evidence>
<dbReference type="Proteomes" id="UP000009888">
    <property type="component" value="Unassembled WGS sequence"/>
</dbReference>
<comment type="similarity">
    <text evidence="2">Belongs to the dGTPase family. Type 2 subfamily.</text>
</comment>
<dbReference type="HAMAP" id="MF_01212">
    <property type="entry name" value="dGTPase_type2"/>
    <property type="match status" value="1"/>
</dbReference>
<dbReference type="RefSeq" id="WP_007000332.1">
    <property type="nucleotide sequence ID" value="NZ_JH992955.1"/>
</dbReference>
<dbReference type="NCBIfam" id="NF002829">
    <property type="entry name" value="PRK03007.1"/>
    <property type="match status" value="1"/>
</dbReference>
<dbReference type="CDD" id="cd00077">
    <property type="entry name" value="HDc"/>
    <property type="match status" value="1"/>
</dbReference>
<evidence type="ECO:0000259" key="4">
    <source>
        <dbReference type="PROSITE" id="PS51831"/>
    </source>
</evidence>
<dbReference type="PANTHER" id="PTHR11373">
    <property type="entry name" value="DEOXYNUCLEOSIDE TRIPHOSPHATE TRIPHOSPHOHYDROLASE"/>
    <property type="match status" value="1"/>
</dbReference>
<organism evidence="5 6">
    <name type="scientific">Actinobaculum massiliense ACS-171-V-Col2</name>
    <dbReference type="NCBI Taxonomy" id="883066"/>
    <lineage>
        <taxon>Bacteria</taxon>
        <taxon>Bacillati</taxon>
        <taxon>Actinomycetota</taxon>
        <taxon>Actinomycetes</taxon>
        <taxon>Actinomycetales</taxon>
        <taxon>Actinomycetaceae</taxon>
        <taxon>Actinobaculum</taxon>
    </lineage>
</organism>
<sequence>MGSRSSPVSFPSRAAKAGYAVTVTEEEFRVFNAPLEGYGDDDVERSVSEPPKSRSRTAFERDRARVLHSSALRRLGAKTQVLGPESNDFIRTRLTHSLEVAQIGRSLAKNFGCDQDLVEAACLCHDLGHPPFGHNGESALNEVAKDIGGFEGNAQTLRILTRLEPKRISDFGRPAGLNLTRATLDATIKYPWPHGGGPRDEAGVPTPKFNYYADDADIFDWVHANHGLARSFEAQVMDTSDDIAYSVHDVEDAIVRGYFDPAMLREAEERERIVESCASWYGWEEAAPLREALDRLIVEEKWPLNFSATYRDLAAVKDLTSDLIGRFVSAIVVATWKAHGRAPIIRYGADLVLPTDTWAEITVLKGIAVTYVMAPRAHEPQYLEQRSILFDLVDALLERPEQLEPQLRELWGGADDAERLRIVVDQVASLTDQSARQWHSRLVGMLRN</sequence>
<reference evidence="5 6" key="1">
    <citation type="submission" date="2012-09" db="EMBL/GenBank/DDBJ databases">
        <title>The Genome Sequence of Actinobaculum massiliae ACS-171-V-COL2.</title>
        <authorList>
            <consortium name="The Broad Institute Genome Sequencing Platform"/>
            <person name="Earl A."/>
            <person name="Ward D."/>
            <person name="Feldgarden M."/>
            <person name="Gevers D."/>
            <person name="Saerens B."/>
            <person name="Vaneechoutte M."/>
            <person name="Walker B."/>
            <person name="Young S.K."/>
            <person name="Zeng Q."/>
            <person name="Gargeya S."/>
            <person name="Fitzgerald M."/>
            <person name="Haas B."/>
            <person name="Abouelleil A."/>
            <person name="Alvarado L."/>
            <person name="Arachchi H.M."/>
            <person name="Berlin A."/>
            <person name="Chapman S.B."/>
            <person name="Goldberg J."/>
            <person name="Griggs A."/>
            <person name="Gujja S."/>
            <person name="Hansen M."/>
            <person name="Howarth C."/>
            <person name="Imamovic A."/>
            <person name="Larimer J."/>
            <person name="McCowen C."/>
            <person name="Montmayeur A."/>
            <person name="Murphy C."/>
            <person name="Neiman D."/>
            <person name="Pearson M."/>
            <person name="Priest M."/>
            <person name="Roberts A."/>
            <person name="Saif S."/>
            <person name="Shea T."/>
            <person name="Sisk P."/>
            <person name="Sykes S."/>
            <person name="Wortman J."/>
            <person name="Nusbaum C."/>
            <person name="Birren B."/>
        </authorList>
    </citation>
    <scope>NUCLEOTIDE SEQUENCE [LARGE SCALE GENOMIC DNA]</scope>
    <source>
        <strain evidence="6">ACS-171-V-Col2</strain>
    </source>
</reference>
<feature type="region of interest" description="Disordered" evidence="3">
    <location>
        <begin position="36"/>
        <end position="60"/>
    </location>
</feature>
<protein>
    <recommendedName>
        <fullName evidence="2">Deoxyguanosinetriphosphate triphosphohydrolase-like protein</fullName>
    </recommendedName>
</protein>